<dbReference type="GeneID" id="73468660"/>
<evidence type="ECO:0000256" key="5">
    <source>
        <dbReference type="ARBA" id="ARBA00023136"/>
    </source>
</evidence>
<feature type="transmembrane region" description="Helical" evidence="7">
    <location>
        <begin position="108"/>
        <end position="126"/>
    </location>
</feature>
<dbReference type="PANTHER" id="PTHR28286">
    <property type="match status" value="1"/>
</dbReference>
<feature type="transmembrane region" description="Helical" evidence="7">
    <location>
        <begin position="60"/>
        <end position="80"/>
    </location>
</feature>
<keyword evidence="5 7" id="KW-0472">Membrane</keyword>
<dbReference type="EMBL" id="JAGSYN010000069">
    <property type="protein sequence ID" value="KAG7664634.1"/>
    <property type="molecule type" value="Genomic_DNA"/>
</dbReference>
<gene>
    <name evidence="8" type="ORF">J8A68_001859</name>
</gene>
<dbReference type="GO" id="GO:0005886">
    <property type="term" value="C:plasma membrane"/>
    <property type="evidence" value="ECO:0007669"/>
    <property type="project" value="TreeGrafter"/>
</dbReference>
<feature type="transmembrane region" description="Helical" evidence="7">
    <location>
        <begin position="33"/>
        <end position="53"/>
    </location>
</feature>
<evidence type="ECO:0000313" key="8">
    <source>
        <dbReference type="EMBL" id="KAG7664634.1"/>
    </source>
</evidence>
<dbReference type="Pfam" id="PF01036">
    <property type="entry name" value="Bac_rhodopsin"/>
    <property type="match status" value="1"/>
</dbReference>
<evidence type="ECO:0000256" key="1">
    <source>
        <dbReference type="ARBA" id="ARBA00004141"/>
    </source>
</evidence>
<comment type="similarity">
    <text evidence="2">Belongs to the archaeal/bacterial/fungal opsin family.</text>
</comment>
<dbReference type="SMART" id="SM01021">
    <property type="entry name" value="Bac_rhodopsin"/>
    <property type="match status" value="1"/>
</dbReference>
<dbReference type="OrthoDB" id="536545at2759"/>
<comment type="caution">
    <text evidence="8">The sequence shown here is derived from an EMBL/GenBank/DDBJ whole genome shotgun (WGS) entry which is preliminary data.</text>
</comment>
<keyword evidence="3 7" id="KW-0812">Transmembrane</keyword>
<feature type="transmembrane region" description="Helical" evidence="7">
    <location>
        <begin position="138"/>
        <end position="169"/>
    </location>
</feature>
<dbReference type="RefSeq" id="XP_049264866.1">
    <property type="nucleotide sequence ID" value="XM_049405548.1"/>
</dbReference>
<evidence type="ECO:0000256" key="3">
    <source>
        <dbReference type="ARBA" id="ARBA00022692"/>
    </source>
</evidence>
<evidence type="ECO:0000256" key="7">
    <source>
        <dbReference type="SAM" id="Phobius"/>
    </source>
</evidence>
<reference evidence="8 9" key="1">
    <citation type="journal article" date="2021" name="DNA Res.">
        <title>Genome analysis of Candida subhashii reveals its hybrid nature and dual mitochondrial genome conformations.</title>
        <authorList>
            <person name="Mixao V."/>
            <person name="Hegedusova E."/>
            <person name="Saus E."/>
            <person name="Pryszcz L.P."/>
            <person name="Cillingova A."/>
            <person name="Nosek J."/>
            <person name="Gabaldon T."/>
        </authorList>
    </citation>
    <scope>NUCLEOTIDE SEQUENCE [LARGE SCALE GENOMIC DNA]</scope>
    <source>
        <strain evidence="8 9">CBS 10753</strain>
    </source>
</reference>
<organism evidence="8 9">
    <name type="scientific">[Candida] subhashii</name>
    <dbReference type="NCBI Taxonomy" id="561895"/>
    <lineage>
        <taxon>Eukaryota</taxon>
        <taxon>Fungi</taxon>
        <taxon>Dikarya</taxon>
        <taxon>Ascomycota</taxon>
        <taxon>Saccharomycotina</taxon>
        <taxon>Pichiomycetes</taxon>
        <taxon>Debaryomycetaceae</taxon>
        <taxon>Spathaspora</taxon>
    </lineage>
</organism>
<feature type="transmembrane region" description="Helical" evidence="7">
    <location>
        <begin position="175"/>
        <end position="197"/>
    </location>
</feature>
<comment type="subcellular location">
    <subcellularLocation>
        <location evidence="1">Membrane</location>
        <topology evidence="1">Multi-pass membrane protein</topology>
    </subcellularLocation>
</comment>
<proteinExistence type="inferred from homology"/>
<dbReference type="Proteomes" id="UP000694255">
    <property type="component" value="Unassembled WGS sequence"/>
</dbReference>
<accession>A0A8J5QF40</accession>
<protein>
    <submittedName>
        <fullName evidence="8">Uncharacterized protein</fullName>
    </submittedName>
</protein>
<feature type="transmembrane region" description="Helical" evidence="7">
    <location>
        <begin position="209"/>
        <end position="230"/>
    </location>
</feature>
<name>A0A8J5QF40_9ASCO</name>
<keyword evidence="9" id="KW-1185">Reference proteome</keyword>
<feature type="region of interest" description="Disordered" evidence="6">
    <location>
        <begin position="293"/>
        <end position="314"/>
    </location>
</feature>
<evidence type="ECO:0000256" key="2">
    <source>
        <dbReference type="ARBA" id="ARBA00008130"/>
    </source>
</evidence>
<feature type="transmembrane region" description="Helical" evidence="7">
    <location>
        <begin position="242"/>
        <end position="265"/>
    </location>
</feature>
<dbReference type="PANTHER" id="PTHR28286:SF1">
    <property type="entry name" value="30 KDA HEAT SHOCK PROTEIN-RELATED"/>
    <property type="match status" value="1"/>
</dbReference>
<keyword evidence="4 7" id="KW-1133">Transmembrane helix</keyword>
<dbReference type="InterPro" id="IPR001425">
    <property type="entry name" value="Arc/bac/fun_rhodopsins"/>
</dbReference>
<evidence type="ECO:0000256" key="6">
    <source>
        <dbReference type="SAM" id="MobiDB-lite"/>
    </source>
</evidence>
<dbReference type="GO" id="GO:0005783">
    <property type="term" value="C:endoplasmic reticulum"/>
    <property type="evidence" value="ECO:0007669"/>
    <property type="project" value="TreeGrafter"/>
</dbReference>
<evidence type="ECO:0000313" key="9">
    <source>
        <dbReference type="Proteomes" id="UP000694255"/>
    </source>
</evidence>
<dbReference type="AlphaFoldDB" id="A0A8J5QF40"/>
<evidence type="ECO:0000256" key="4">
    <source>
        <dbReference type="ARBA" id="ARBA00022989"/>
    </source>
</evidence>
<sequence>MYVQEFIKRNTAIDVNANAPGVNIHITEHGSDWLFAAFSVFGLLMVVNAFMYIKTNGVKRALFISPLITTIIMTGAYFIYASNLGNAGVPVEFTHADAGVRQVFYSKIIAWFLAWPWVLATCEVITHPDLTATGNRGILSRFVSFFSGLFIKIVAIEVYVLGVLVGSVVLSTYKWGFFAIGVFGLLSLIFLVGADLFHSFKNSAKSKVGNFLIIFILVVWILYPICWALSGGGNVIQPDSEAVFDGILDLINFGIVPTILTWIAIGNVDEIFFKNFCHYCDASPLANEKEIDTTPTHSGDTSVAPAGVTAVDEV</sequence>